<gene>
    <name evidence="2" type="ORF">E5676_scaffold943G00390</name>
    <name evidence="1" type="ORF">E6C27_scaffold104G00210</name>
</gene>
<evidence type="ECO:0000313" key="3">
    <source>
        <dbReference type="Proteomes" id="UP000321393"/>
    </source>
</evidence>
<dbReference type="EMBL" id="SSTE01008385">
    <property type="protein sequence ID" value="KAA0055845.1"/>
    <property type="molecule type" value="Genomic_DNA"/>
</dbReference>
<proteinExistence type="predicted"/>
<dbReference type="Proteomes" id="UP000321947">
    <property type="component" value="Unassembled WGS sequence"/>
</dbReference>
<name>A0A5A7UQF3_CUCMM</name>
<reference evidence="3 4" key="1">
    <citation type="submission" date="2019-08" db="EMBL/GenBank/DDBJ databases">
        <title>Draft genome sequences of two oriental melons (Cucumis melo L. var makuwa).</title>
        <authorList>
            <person name="Kwon S.-Y."/>
        </authorList>
    </citation>
    <scope>NUCLEOTIDE SEQUENCE [LARGE SCALE GENOMIC DNA]</scope>
    <source>
        <strain evidence="4">cv. Chang Bougi</strain>
        <strain evidence="3">cv. SW 3</strain>
        <tissue evidence="1">Leaf</tissue>
    </source>
</reference>
<organism evidence="1 3">
    <name type="scientific">Cucumis melo var. makuwa</name>
    <name type="common">Oriental melon</name>
    <dbReference type="NCBI Taxonomy" id="1194695"/>
    <lineage>
        <taxon>Eukaryota</taxon>
        <taxon>Viridiplantae</taxon>
        <taxon>Streptophyta</taxon>
        <taxon>Embryophyta</taxon>
        <taxon>Tracheophyta</taxon>
        <taxon>Spermatophyta</taxon>
        <taxon>Magnoliopsida</taxon>
        <taxon>eudicotyledons</taxon>
        <taxon>Gunneridae</taxon>
        <taxon>Pentapetalae</taxon>
        <taxon>rosids</taxon>
        <taxon>fabids</taxon>
        <taxon>Cucurbitales</taxon>
        <taxon>Cucurbitaceae</taxon>
        <taxon>Benincaseae</taxon>
        <taxon>Cucumis</taxon>
    </lineage>
</organism>
<sequence length="61" mass="6575">MRIRQIRVQHIAAAADTVSGTSGVFPGGMQWLLVGGCVAEGEIGFMEKWFSPLGSIPQQRT</sequence>
<evidence type="ECO:0000313" key="1">
    <source>
        <dbReference type="EMBL" id="KAA0055845.1"/>
    </source>
</evidence>
<protein>
    <submittedName>
        <fullName evidence="1">Uncharacterized protein</fullName>
    </submittedName>
</protein>
<accession>A0A5A7UQF3</accession>
<evidence type="ECO:0000313" key="2">
    <source>
        <dbReference type="EMBL" id="TYK24069.1"/>
    </source>
</evidence>
<dbReference type="Proteomes" id="UP000321393">
    <property type="component" value="Unassembled WGS sequence"/>
</dbReference>
<comment type="caution">
    <text evidence="1">The sequence shown here is derived from an EMBL/GenBank/DDBJ whole genome shotgun (WGS) entry which is preliminary data.</text>
</comment>
<dbReference type="EMBL" id="SSTD01004087">
    <property type="protein sequence ID" value="TYK24069.1"/>
    <property type="molecule type" value="Genomic_DNA"/>
</dbReference>
<dbReference type="AlphaFoldDB" id="A0A5A7UQF3"/>
<evidence type="ECO:0000313" key="4">
    <source>
        <dbReference type="Proteomes" id="UP000321947"/>
    </source>
</evidence>